<keyword evidence="1" id="KW-0812">Transmembrane</keyword>
<proteinExistence type="predicted"/>
<organism evidence="2 3">
    <name type="scientific">Microbacterium phage Zeta1847</name>
    <dbReference type="NCBI Taxonomy" id="2201444"/>
    <lineage>
        <taxon>Viruses</taxon>
        <taxon>Duplodnaviria</taxon>
        <taxon>Heunggongvirae</taxon>
        <taxon>Uroviricota</taxon>
        <taxon>Caudoviricetes</taxon>
        <taxon>Casidaviridae</taxon>
        <taxon>Zetavirus</taxon>
        <taxon>Zetavirus zeta1847</taxon>
    </lineage>
</organism>
<gene>
    <name evidence="2" type="primary">34</name>
    <name evidence="2" type="ORF">SEA_ZETA1847_34</name>
</gene>
<dbReference type="GeneID" id="54993717"/>
<evidence type="ECO:0000256" key="1">
    <source>
        <dbReference type="SAM" id="Phobius"/>
    </source>
</evidence>
<evidence type="ECO:0000313" key="2">
    <source>
        <dbReference type="EMBL" id="AWY06668.1"/>
    </source>
</evidence>
<keyword evidence="1" id="KW-1133">Transmembrane helix</keyword>
<keyword evidence="1" id="KW-0472">Membrane</keyword>
<dbReference type="RefSeq" id="YP_009803157.1">
    <property type="nucleotide sequence ID" value="NC_047992.1"/>
</dbReference>
<sequence>MSIDINTLAALNAAVDKYRRRALLVGLAALALAALILLGPPIAFGLLVFPALDITGWAAFWLTIGAVVVWWLLIRLYEVTRALLNHADLALTLTRAVKA</sequence>
<dbReference type="EMBL" id="MH271320">
    <property type="protein sequence ID" value="AWY06668.1"/>
    <property type="molecule type" value="Genomic_DNA"/>
</dbReference>
<dbReference type="KEGG" id="vg:54993717"/>
<feature type="transmembrane region" description="Helical" evidence="1">
    <location>
        <begin position="54"/>
        <end position="74"/>
    </location>
</feature>
<name>A0A2Z4QAW4_9CAUD</name>
<accession>A0A2Z4QAW4</accession>
<evidence type="ECO:0000313" key="3">
    <source>
        <dbReference type="Proteomes" id="UP000251243"/>
    </source>
</evidence>
<dbReference type="Proteomes" id="UP000251243">
    <property type="component" value="Segment"/>
</dbReference>
<protein>
    <submittedName>
        <fullName evidence="2">Uncharacterized protein</fullName>
    </submittedName>
</protein>
<reference evidence="3" key="1">
    <citation type="submission" date="2018-04" db="EMBL/GenBank/DDBJ databases">
        <authorList>
            <person name="Go L.Y."/>
            <person name="Mitchell J.A."/>
        </authorList>
    </citation>
    <scope>NUCLEOTIDE SEQUENCE [LARGE SCALE GENOMIC DNA]</scope>
</reference>
<keyword evidence="3" id="KW-1185">Reference proteome</keyword>
<feature type="transmembrane region" description="Helical" evidence="1">
    <location>
        <begin position="22"/>
        <end position="48"/>
    </location>
</feature>